<feature type="compositionally biased region" description="Polar residues" evidence="1">
    <location>
        <begin position="333"/>
        <end position="350"/>
    </location>
</feature>
<feature type="compositionally biased region" description="Basic and acidic residues" evidence="1">
    <location>
        <begin position="301"/>
        <end position="325"/>
    </location>
</feature>
<evidence type="ECO:0000313" key="3">
    <source>
        <dbReference type="EMBL" id="KDQ15712.1"/>
    </source>
</evidence>
<reference evidence="4" key="1">
    <citation type="journal article" date="2014" name="Proc. Natl. Acad. Sci. U.S.A.">
        <title>Extensive sampling of basidiomycete genomes demonstrates inadequacy of the white-rot/brown-rot paradigm for wood decay fungi.</title>
        <authorList>
            <person name="Riley R."/>
            <person name="Salamov A.A."/>
            <person name="Brown D.W."/>
            <person name="Nagy L.G."/>
            <person name="Floudas D."/>
            <person name="Held B.W."/>
            <person name="Levasseur A."/>
            <person name="Lombard V."/>
            <person name="Morin E."/>
            <person name="Otillar R."/>
            <person name="Lindquist E.A."/>
            <person name="Sun H."/>
            <person name="LaButti K.M."/>
            <person name="Schmutz J."/>
            <person name="Jabbour D."/>
            <person name="Luo H."/>
            <person name="Baker S.E."/>
            <person name="Pisabarro A.G."/>
            <person name="Walton J.D."/>
            <person name="Blanchette R.A."/>
            <person name="Henrissat B."/>
            <person name="Martin F."/>
            <person name="Cullen D."/>
            <person name="Hibbett D.S."/>
            <person name="Grigoriev I.V."/>
        </authorList>
    </citation>
    <scope>NUCLEOTIDE SEQUENCE [LARGE SCALE GENOMIC DNA]</scope>
    <source>
        <strain evidence="4">FD-172 SS1</strain>
    </source>
</reference>
<gene>
    <name evidence="3" type="ORF">BOTBODRAFT_31596</name>
</gene>
<protein>
    <submittedName>
        <fullName evidence="3">Uncharacterized protein</fullName>
    </submittedName>
</protein>
<feature type="compositionally biased region" description="Polar residues" evidence="1">
    <location>
        <begin position="433"/>
        <end position="444"/>
    </location>
</feature>
<dbReference type="AlphaFoldDB" id="A0A067MV11"/>
<keyword evidence="4" id="KW-1185">Reference proteome</keyword>
<keyword evidence="2" id="KW-1133">Transmembrane helix</keyword>
<organism evidence="3 4">
    <name type="scientific">Botryobasidium botryosum (strain FD-172 SS1)</name>
    <dbReference type="NCBI Taxonomy" id="930990"/>
    <lineage>
        <taxon>Eukaryota</taxon>
        <taxon>Fungi</taxon>
        <taxon>Dikarya</taxon>
        <taxon>Basidiomycota</taxon>
        <taxon>Agaricomycotina</taxon>
        <taxon>Agaricomycetes</taxon>
        <taxon>Cantharellales</taxon>
        <taxon>Botryobasidiaceae</taxon>
        <taxon>Botryobasidium</taxon>
    </lineage>
</organism>
<feature type="region of interest" description="Disordered" evidence="1">
    <location>
        <begin position="174"/>
        <end position="561"/>
    </location>
</feature>
<keyword evidence="2" id="KW-0812">Transmembrane</keyword>
<evidence type="ECO:0000256" key="2">
    <source>
        <dbReference type="SAM" id="Phobius"/>
    </source>
</evidence>
<feature type="compositionally biased region" description="Low complexity" evidence="1">
    <location>
        <begin position="529"/>
        <end position="539"/>
    </location>
</feature>
<dbReference type="InParanoid" id="A0A067MV11"/>
<evidence type="ECO:0000256" key="1">
    <source>
        <dbReference type="SAM" id="MobiDB-lite"/>
    </source>
</evidence>
<keyword evidence="2" id="KW-0472">Membrane</keyword>
<feature type="compositionally biased region" description="Low complexity" evidence="1">
    <location>
        <begin position="465"/>
        <end position="474"/>
    </location>
</feature>
<evidence type="ECO:0000313" key="4">
    <source>
        <dbReference type="Proteomes" id="UP000027195"/>
    </source>
</evidence>
<sequence>MPAIRPYCPVALMLAYRRAPSKPRLRSSSSSIHIRQRTTLTRCAMFTKWRFEFEFVQRGGNVVVCLVGYFLAFVGFLFSVFSVVLMSLFPSMRPAMPPLAVAEPRTVRRLAKSRPPTPKSTPSSLLPSSSNSDPSSRYLHPRLPSDRRVTFHLSVRDNSRELSFSAPVESDALEVPSVRRQLSNSNPLPTAKGLPLLAPTLTRRGAFSGSLPGAPEAGFSPEGDVAPPKAARLPLESPNPSPPVAGGSGWGRRRPPQNLPSAPNVRENDDEYFPAERQKESGFESNEAGDGALGVVEDAVEAGKKEKEKSGRSRGVLREIKDAFKFKRKPSSRPGSSQGRAEASTSTSANGLLAAPDSTSSSSTSSISPSDFSFAFSSMPTTPTPAYTPSSPMPSPFLDPPSHSITPGLASTIPATSRPTTPQRPSPPKRGLSLTNALRLNPSSPKVRPPPLRTNYTYVYRSPKSSSSSAAGAGARHEIQVLAHAPAPARGHGRDGTESTEFGDLSSPSLEKRAAVGTPLMSRPKTPKTPKSLSLSPRSPRTPRRGEAEAEASASRRVSMPEAGVIGLGIVGIAMGDEAFNLHRNSVY</sequence>
<name>A0A067MV11_BOTB1</name>
<feature type="region of interest" description="Disordered" evidence="1">
    <location>
        <begin position="109"/>
        <end position="142"/>
    </location>
</feature>
<dbReference type="HOGENOM" id="CLU_463787_0_0_1"/>
<dbReference type="EMBL" id="KL198031">
    <property type="protein sequence ID" value="KDQ15712.1"/>
    <property type="molecule type" value="Genomic_DNA"/>
</dbReference>
<dbReference type="Proteomes" id="UP000027195">
    <property type="component" value="Unassembled WGS sequence"/>
</dbReference>
<proteinExistence type="predicted"/>
<feature type="compositionally biased region" description="Low complexity" evidence="1">
    <location>
        <begin position="354"/>
        <end position="390"/>
    </location>
</feature>
<feature type="compositionally biased region" description="Low complexity" evidence="1">
    <location>
        <begin position="120"/>
        <end position="137"/>
    </location>
</feature>
<feature type="transmembrane region" description="Helical" evidence="2">
    <location>
        <begin position="66"/>
        <end position="89"/>
    </location>
</feature>
<accession>A0A067MV11</accession>